<dbReference type="CDD" id="cd00054">
    <property type="entry name" value="EGF_CA"/>
    <property type="match status" value="1"/>
</dbReference>
<dbReference type="Pfam" id="PF00059">
    <property type="entry name" value="Lectin_C"/>
    <property type="match status" value="1"/>
</dbReference>
<dbReference type="CDD" id="cd00033">
    <property type="entry name" value="CCP"/>
    <property type="match status" value="8"/>
</dbReference>
<dbReference type="InterPro" id="IPR001304">
    <property type="entry name" value="C-type_lectin-like"/>
</dbReference>
<evidence type="ECO:0000259" key="28">
    <source>
        <dbReference type="PROSITE" id="PS50923"/>
    </source>
</evidence>
<feature type="domain" description="EGF-like" evidence="26">
    <location>
        <begin position="162"/>
        <end position="198"/>
    </location>
</feature>
<dbReference type="PROSITE" id="PS00615">
    <property type="entry name" value="C_TYPE_LECTIN_1"/>
    <property type="match status" value="1"/>
</dbReference>
<feature type="domain" description="Sushi" evidence="28">
    <location>
        <begin position="262"/>
        <end position="325"/>
    </location>
</feature>
<feature type="disulfide bond" evidence="24">
    <location>
        <begin position="681"/>
        <end position="708"/>
    </location>
</feature>
<dbReference type="InterPro" id="IPR016187">
    <property type="entry name" value="CTDL_fold"/>
</dbReference>
<feature type="disulfide bond" evidence="23">
    <location>
        <begin position="188"/>
        <end position="197"/>
    </location>
</feature>
<keyword evidence="7" id="KW-0479">Metal-binding</keyword>
<keyword evidence="16" id="KW-0325">Glycoprotein</keyword>
<feature type="domain" description="Sushi" evidence="28">
    <location>
        <begin position="389"/>
        <end position="450"/>
    </location>
</feature>
<dbReference type="GO" id="GO:0005886">
    <property type="term" value="C:plasma membrane"/>
    <property type="evidence" value="ECO:0007669"/>
    <property type="project" value="UniProtKB-SubCell"/>
</dbReference>
<protein>
    <recommendedName>
        <fullName evidence="18">E-selectin</fullName>
    </recommendedName>
    <alternativeName>
        <fullName evidence="19">CD62 antigen-like family member E</fullName>
    </alternativeName>
    <alternativeName>
        <fullName evidence="20">Endothelial leukocyte adhesion molecule 1</fullName>
    </alternativeName>
    <alternativeName>
        <fullName evidence="21">Leukocyte-endothelial cell adhesion molecule 2</fullName>
    </alternativeName>
</protein>
<dbReference type="GeneTree" id="ENSGT00940000160168"/>
<dbReference type="STRING" id="32507.ENSNBRP00000002624"/>
<feature type="domain" description="Sushi" evidence="28">
    <location>
        <begin position="453"/>
        <end position="514"/>
    </location>
</feature>
<dbReference type="Bgee" id="ENSNBRG00000002070">
    <property type="expression patterns" value="Expressed in mesonephros and 1 other cell type or tissue"/>
</dbReference>
<dbReference type="SMART" id="SM00032">
    <property type="entry name" value="CCP"/>
    <property type="match status" value="8"/>
</dbReference>
<dbReference type="PROSITE" id="PS50026">
    <property type="entry name" value="EGF_3"/>
    <property type="match status" value="1"/>
</dbReference>
<dbReference type="InterPro" id="IPR016186">
    <property type="entry name" value="C-type_lectin-like/link_sf"/>
</dbReference>
<dbReference type="InterPro" id="IPR000742">
    <property type="entry name" value="EGF"/>
</dbReference>
<dbReference type="GO" id="GO:0030097">
    <property type="term" value="P:hemopoiesis"/>
    <property type="evidence" value="ECO:0007669"/>
    <property type="project" value="Ensembl"/>
</dbReference>
<evidence type="ECO:0000256" key="22">
    <source>
        <dbReference type="ARBA" id="ARBA00045695"/>
    </source>
</evidence>
<proteinExistence type="inferred from homology"/>
<evidence type="ECO:0000313" key="30">
    <source>
        <dbReference type="Proteomes" id="UP000261580"/>
    </source>
</evidence>
<dbReference type="PROSITE" id="PS50923">
    <property type="entry name" value="SUSHI"/>
    <property type="match status" value="8"/>
</dbReference>
<keyword evidence="10" id="KW-0677">Repeat</keyword>
<keyword evidence="9" id="KW-0430">Lectin</keyword>
<evidence type="ECO:0000256" key="8">
    <source>
        <dbReference type="ARBA" id="ARBA00022729"/>
    </source>
</evidence>
<keyword evidence="30" id="KW-1185">Reference proteome</keyword>
<dbReference type="PROSITE" id="PS00022">
    <property type="entry name" value="EGF_1"/>
    <property type="match status" value="1"/>
</dbReference>
<evidence type="ECO:0000256" key="14">
    <source>
        <dbReference type="ARBA" id="ARBA00023136"/>
    </source>
</evidence>
<dbReference type="PANTHER" id="PTHR19325">
    <property type="entry name" value="COMPLEMENT COMPONENT-RELATED SUSHI DOMAIN-CONTAINING"/>
    <property type="match status" value="1"/>
</dbReference>
<evidence type="ECO:0000256" key="10">
    <source>
        <dbReference type="ARBA" id="ARBA00022737"/>
    </source>
</evidence>
<dbReference type="Gene3D" id="3.10.100.10">
    <property type="entry name" value="Mannose-Binding Protein A, subunit A"/>
    <property type="match status" value="1"/>
</dbReference>
<keyword evidence="8" id="KW-0732">Signal</keyword>
<dbReference type="SUPFAM" id="SSF56436">
    <property type="entry name" value="C-type lectin-like"/>
    <property type="match status" value="1"/>
</dbReference>
<dbReference type="Proteomes" id="UP000261580">
    <property type="component" value="Unassembled WGS sequence"/>
</dbReference>
<evidence type="ECO:0000259" key="27">
    <source>
        <dbReference type="PROSITE" id="PS50041"/>
    </source>
</evidence>
<comment type="subcellular location">
    <subcellularLocation>
        <location evidence="1">Cell membrane</location>
        <topology evidence="1">Single-pass type I membrane protein</topology>
    </subcellularLocation>
</comment>
<evidence type="ECO:0000256" key="25">
    <source>
        <dbReference type="SAM" id="Phobius"/>
    </source>
</evidence>
<organism evidence="29 30">
    <name type="scientific">Neolamprologus brichardi</name>
    <name type="common">Fairy cichlid</name>
    <name type="synonym">Lamprologus brichardi</name>
    <dbReference type="NCBI Taxonomy" id="32507"/>
    <lineage>
        <taxon>Eukaryota</taxon>
        <taxon>Metazoa</taxon>
        <taxon>Chordata</taxon>
        <taxon>Craniata</taxon>
        <taxon>Vertebrata</taxon>
        <taxon>Euteleostomi</taxon>
        <taxon>Actinopterygii</taxon>
        <taxon>Neopterygii</taxon>
        <taxon>Teleostei</taxon>
        <taxon>Neoteleostei</taxon>
        <taxon>Acanthomorphata</taxon>
        <taxon>Ovalentaria</taxon>
        <taxon>Cichlomorphae</taxon>
        <taxon>Cichliformes</taxon>
        <taxon>Cichlidae</taxon>
        <taxon>African cichlids</taxon>
        <taxon>Pseudocrenilabrinae</taxon>
        <taxon>Lamprologini</taxon>
        <taxon>Neolamprologus</taxon>
    </lineage>
</organism>
<keyword evidence="6 25" id="KW-0812">Transmembrane</keyword>
<feature type="disulfide bond" evidence="24">
    <location>
        <begin position="359"/>
        <end position="386"/>
    </location>
</feature>
<feature type="disulfide bond" evidence="24">
    <location>
        <begin position="421"/>
        <end position="448"/>
    </location>
</feature>
<evidence type="ECO:0000256" key="7">
    <source>
        <dbReference type="ARBA" id="ARBA00022723"/>
    </source>
</evidence>
<dbReference type="InterPro" id="IPR000436">
    <property type="entry name" value="Sushi_SCR_CCP_dom"/>
</dbReference>
<evidence type="ECO:0000256" key="16">
    <source>
        <dbReference type="ARBA" id="ARBA00023180"/>
    </source>
</evidence>
<keyword evidence="5 24" id="KW-0768">Sushi</keyword>
<dbReference type="Gene3D" id="2.10.70.10">
    <property type="entry name" value="Complement Module, domain 1"/>
    <property type="match status" value="8"/>
</dbReference>
<feature type="domain" description="Sushi" evidence="28">
    <location>
        <begin position="195"/>
        <end position="261"/>
    </location>
</feature>
<keyword evidence="15 23" id="KW-1015">Disulfide bond</keyword>
<feature type="domain" description="C-type lectin" evidence="27">
    <location>
        <begin position="42"/>
        <end position="162"/>
    </location>
</feature>
<comment type="subunit">
    <text evidence="17">Interacts with SELPLG/PSGL1 and PODXL2 through the sialyl Lewis X epitope. SELPLG sulfation appears not to be required for this interaction.</text>
</comment>
<evidence type="ECO:0000256" key="11">
    <source>
        <dbReference type="ARBA" id="ARBA00022837"/>
    </source>
</evidence>
<feature type="disulfide bond" evidence="24">
    <location>
        <begin position="619"/>
        <end position="646"/>
    </location>
</feature>
<name>A0A3Q4M5A0_NEOBR</name>
<evidence type="ECO:0000256" key="18">
    <source>
        <dbReference type="ARBA" id="ARBA00040812"/>
    </source>
</evidence>
<dbReference type="InterPro" id="IPR035976">
    <property type="entry name" value="Sushi/SCR/CCP_sf"/>
</dbReference>
<feature type="disulfide bond" evidence="24">
    <location>
        <begin position="296"/>
        <end position="323"/>
    </location>
</feature>
<dbReference type="SMART" id="SM00181">
    <property type="entry name" value="EGF"/>
    <property type="match status" value="2"/>
</dbReference>
<dbReference type="PRINTS" id="PR00343">
    <property type="entry name" value="SELECTIN"/>
</dbReference>
<dbReference type="InterPro" id="IPR002396">
    <property type="entry name" value="Selectin_superfamily"/>
</dbReference>
<dbReference type="PROSITE" id="PS50041">
    <property type="entry name" value="C_TYPE_LECTIN_2"/>
    <property type="match status" value="1"/>
</dbReference>
<evidence type="ECO:0000256" key="21">
    <source>
        <dbReference type="ARBA" id="ARBA00043124"/>
    </source>
</evidence>
<dbReference type="AlphaFoldDB" id="A0A3Q4M5A0"/>
<keyword evidence="12" id="KW-0130">Cell adhesion</keyword>
<accession>A0A3Q4M5A0</accession>
<evidence type="ECO:0000256" key="13">
    <source>
        <dbReference type="ARBA" id="ARBA00022989"/>
    </source>
</evidence>
<reference evidence="29" key="2">
    <citation type="submission" date="2025-09" db="UniProtKB">
        <authorList>
            <consortium name="Ensembl"/>
        </authorList>
    </citation>
    <scope>IDENTIFICATION</scope>
</reference>
<keyword evidence="11" id="KW-0106">Calcium</keyword>
<dbReference type="Ensembl" id="ENSNBRT00000002718.1">
    <property type="protein sequence ID" value="ENSNBRP00000002624.1"/>
    <property type="gene ID" value="ENSNBRG00000002070.1"/>
</dbReference>
<evidence type="ECO:0000256" key="20">
    <source>
        <dbReference type="ARBA" id="ARBA00042113"/>
    </source>
</evidence>
<dbReference type="InterPro" id="IPR050350">
    <property type="entry name" value="Compl-Cell_Adhes-Reg"/>
</dbReference>
<dbReference type="GO" id="GO:0007155">
    <property type="term" value="P:cell adhesion"/>
    <property type="evidence" value="ECO:0007669"/>
    <property type="project" value="UniProtKB-KW"/>
</dbReference>
<dbReference type="Pfam" id="PF00084">
    <property type="entry name" value="Sushi"/>
    <property type="match status" value="8"/>
</dbReference>
<evidence type="ECO:0000256" key="2">
    <source>
        <dbReference type="ARBA" id="ARBA00007360"/>
    </source>
</evidence>
<dbReference type="PROSITE" id="PS01186">
    <property type="entry name" value="EGF_2"/>
    <property type="match status" value="1"/>
</dbReference>
<comment type="caution">
    <text evidence="23">Lacks conserved residue(s) required for the propagation of feature annotation.</text>
</comment>
<evidence type="ECO:0000256" key="1">
    <source>
        <dbReference type="ARBA" id="ARBA00004251"/>
    </source>
</evidence>
<feature type="disulfide bond" evidence="24">
    <location>
        <begin position="485"/>
        <end position="512"/>
    </location>
</feature>
<keyword evidence="13 25" id="KW-1133">Transmembrane helix</keyword>
<dbReference type="GO" id="GO:0097241">
    <property type="term" value="P:hematopoietic stem cell migration to bone marrow"/>
    <property type="evidence" value="ECO:0007669"/>
    <property type="project" value="Ensembl"/>
</dbReference>
<dbReference type="PANTHER" id="PTHR19325:SF493">
    <property type="entry name" value="E-SELECTIN"/>
    <property type="match status" value="1"/>
</dbReference>
<comment type="similarity">
    <text evidence="2">Belongs to the selectin/LECAM family.</text>
</comment>
<evidence type="ECO:0000313" key="29">
    <source>
        <dbReference type="Ensembl" id="ENSNBRP00000002624.1"/>
    </source>
</evidence>
<evidence type="ECO:0000256" key="4">
    <source>
        <dbReference type="ARBA" id="ARBA00022536"/>
    </source>
</evidence>
<feature type="domain" description="Sushi" evidence="28">
    <location>
        <begin position="515"/>
        <end position="576"/>
    </location>
</feature>
<feature type="domain" description="Sushi" evidence="28">
    <location>
        <begin position="586"/>
        <end position="648"/>
    </location>
</feature>
<feature type="domain" description="Sushi" evidence="28">
    <location>
        <begin position="662"/>
        <end position="710"/>
    </location>
</feature>
<dbReference type="GO" id="GO:0030246">
    <property type="term" value="F:carbohydrate binding"/>
    <property type="evidence" value="ECO:0007669"/>
    <property type="project" value="UniProtKB-KW"/>
</dbReference>
<feature type="disulfide bond" evidence="24">
    <location>
        <begin position="547"/>
        <end position="574"/>
    </location>
</feature>
<reference evidence="29" key="1">
    <citation type="submission" date="2025-08" db="UniProtKB">
        <authorList>
            <consortium name="Ensembl"/>
        </authorList>
    </citation>
    <scope>IDENTIFICATION</scope>
</reference>
<keyword evidence="3" id="KW-1003">Cell membrane</keyword>
<evidence type="ECO:0000256" key="23">
    <source>
        <dbReference type="PROSITE-ProRule" id="PRU00076"/>
    </source>
</evidence>
<evidence type="ECO:0000256" key="24">
    <source>
        <dbReference type="PROSITE-ProRule" id="PRU00302"/>
    </source>
</evidence>
<dbReference type="SUPFAM" id="SSF57535">
    <property type="entry name" value="Complement control module/SCR domain"/>
    <property type="match status" value="8"/>
</dbReference>
<evidence type="ECO:0000256" key="6">
    <source>
        <dbReference type="ARBA" id="ARBA00022692"/>
    </source>
</evidence>
<evidence type="ECO:0000256" key="19">
    <source>
        <dbReference type="ARBA" id="ARBA00041401"/>
    </source>
</evidence>
<feature type="transmembrane region" description="Helical" evidence="25">
    <location>
        <begin position="713"/>
        <end position="738"/>
    </location>
</feature>
<keyword evidence="14 25" id="KW-0472">Membrane</keyword>
<dbReference type="FunFam" id="2.10.70.10:FF:000001">
    <property type="entry name" value="Selectin P"/>
    <property type="match status" value="7"/>
</dbReference>
<sequence length="780" mass="85164">MAATCRSQLLFFVFQMSVDVRQNSHCNALIATLIATSRKGGAQAWTYNYSTGPNQNWYEARKWCQKFFTDMVAIQNQEETNFLNDLLPFNPKYYWIGIHRVAGSWTSVNTSQSVPEEAQNWASAEPDTIPRQDCVEIYIKRARDTAKWNNENCDKLKGAVCYTASCKHESCSAHADCVESIGSHICKCHPGFRGLRCEEGKLIRAVEYYQGSHRCSNPYGSNHFNSSCHFLCEVGFRLIGAPRLICQANGLWNHPVPLCQVAQCPNLKYTNFSASSTNCSHPIAAFSYNSTCEFSCDEGYELIGQNHIICDHTGQWTATVPVCTGVSQTTLLQAPPHAYLQCHDPINKHSYTSTCTVQCEEGFDLIGANVTKCSSQGNWSHALPVCLAKRCSPISSPSHGSISCSDPNGSFSFGSRCTSTCDEGFLLNGTSSTECTSMGMWSTDIPPCLGKEHKCPTLNSPAHGSIICSDAHGDFSFGSRCTTTCDEGFILNGTAVTECTAMSNWSTDVPHCLAERCPILTPPSHGTLDCSHSHGEFSFGSRCTSTCEDGFLLTGSPDTECTSAGTWSTEIPGCQAYTVFMLSTARRCPLLAKSPQHGRMNCSHLNSPFSYGSQCDFKCNKGFWLKGTSSMMCNTSGHWNQDPPTCQRKCIALRAFSSDLSMNCSHPLGNFSFSSECVFSCKDGFTLNGTAVILCSATGIWNDSLPSCTGTTMLLYTGAGAGIAVVILLLIGLTMLIVKQFKKTGETYCSDAHLHIQCGVAGLSTLLIPSFHLCRKYDHF</sequence>
<evidence type="ECO:0000256" key="3">
    <source>
        <dbReference type="ARBA" id="ARBA00022475"/>
    </source>
</evidence>
<dbReference type="SMART" id="SM00034">
    <property type="entry name" value="CLECT"/>
    <property type="match status" value="1"/>
</dbReference>
<dbReference type="SUPFAM" id="SSF57196">
    <property type="entry name" value="EGF/Laminin"/>
    <property type="match status" value="1"/>
</dbReference>
<evidence type="ECO:0000256" key="15">
    <source>
        <dbReference type="ARBA" id="ARBA00023157"/>
    </source>
</evidence>
<evidence type="ECO:0000256" key="9">
    <source>
        <dbReference type="ARBA" id="ARBA00022734"/>
    </source>
</evidence>
<evidence type="ECO:0000259" key="26">
    <source>
        <dbReference type="PROSITE" id="PS50026"/>
    </source>
</evidence>
<evidence type="ECO:0000256" key="17">
    <source>
        <dbReference type="ARBA" id="ARBA00038738"/>
    </source>
</evidence>
<comment type="function">
    <text evidence="22">Cell-surface glycoprotein having a role in immunoadhesion. Mediates in the adhesion of blood neutrophils in cytokine-activated endothelium through interaction with SELPLG/PSGL1. May have a role in capillary morphogenesis.</text>
</comment>
<feature type="domain" description="Sushi" evidence="28">
    <location>
        <begin position="340"/>
        <end position="388"/>
    </location>
</feature>
<evidence type="ECO:0000256" key="12">
    <source>
        <dbReference type="ARBA" id="ARBA00022889"/>
    </source>
</evidence>
<keyword evidence="4 23" id="KW-0245">EGF-like domain</keyword>
<dbReference type="InterPro" id="IPR018378">
    <property type="entry name" value="C-type_lectin_CS"/>
</dbReference>
<dbReference type="OMA" id="SMFCNSS"/>
<evidence type="ECO:0000256" key="5">
    <source>
        <dbReference type="ARBA" id="ARBA00022659"/>
    </source>
</evidence>
<dbReference type="GO" id="GO:0046872">
    <property type="term" value="F:metal ion binding"/>
    <property type="evidence" value="ECO:0007669"/>
    <property type="project" value="UniProtKB-KW"/>
</dbReference>
<feature type="disulfide bond" evidence="24">
    <location>
        <begin position="232"/>
        <end position="259"/>
    </location>
</feature>